<dbReference type="PIRSF" id="PIRSF000699">
    <property type="entry name" value="PTS_IILac_III"/>
    <property type="match status" value="1"/>
</dbReference>
<gene>
    <name evidence="6" type="ORF">GCM10008917_28550</name>
</gene>
<dbReference type="CDD" id="cd00215">
    <property type="entry name" value="PTS_IIA_lac"/>
    <property type="match status" value="1"/>
</dbReference>
<evidence type="ECO:0000256" key="2">
    <source>
        <dbReference type="ARBA" id="ARBA00022597"/>
    </source>
</evidence>
<evidence type="ECO:0000313" key="6">
    <source>
        <dbReference type="EMBL" id="GAA0866648.1"/>
    </source>
</evidence>
<dbReference type="RefSeq" id="WP_346047171.1">
    <property type="nucleotide sequence ID" value="NZ_BAAACP010000036.1"/>
</dbReference>
<evidence type="ECO:0000256" key="3">
    <source>
        <dbReference type="ARBA" id="ARBA00022679"/>
    </source>
</evidence>
<dbReference type="InterPro" id="IPR003188">
    <property type="entry name" value="PTS_IIA_lac/cel"/>
</dbReference>
<dbReference type="Pfam" id="PF02255">
    <property type="entry name" value="PTS_IIA"/>
    <property type="match status" value="1"/>
</dbReference>
<organism evidence="6 7">
    <name type="scientific">Paraclostridium tenue</name>
    <dbReference type="NCBI Taxonomy" id="1737"/>
    <lineage>
        <taxon>Bacteria</taxon>
        <taxon>Bacillati</taxon>
        <taxon>Bacillota</taxon>
        <taxon>Clostridia</taxon>
        <taxon>Peptostreptococcales</taxon>
        <taxon>Peptostreptococcaceae</taxon>
        <taxon>Paraclostridium</taxon>
    </lineage>
</organism>
<evidence type="ECO:0000256" key="4">
    <source>
        <dbReference type="ARBA" id="ARBA00022683"/>
    </source>
</evidence>
<dbReference type="SUPFAM" id="SSF46973">
    <property type="entry name" value="Enzyme IIa from lactose specific PTS, IIa-lac"/>
    <property type="match status" value="1"/>
</dbReference>
<dbReference type="EMBL" id="BAAACP010000036">
    <property type="protein sequence ID" value="GAA0866648.1"/>
    <property type="molecule type" value="Genomic_DNA"/>
</dbReference>
<reference evidence="6 7" key="1">
    <citation type="journal article" date="2019" name="Int. J. Syst. Evol. Microbiol.">
        <title>The Global Catalogue of Microorganisms (GCM) 10K type strain sequencing project: providing services to taxonomists for standard genome sequencing and annotation.</title>
        <authorList>
            <consortium name="The Broad Institute Genomics Platform"/>
            <consortium name="The Broad Institute Genome Sequencing Center for Infectious Disease"/>
            <person name="Wu L."/>
            <person name="Ma J."/>
        </authorList>
    </citation>
    <scope>NUCLEOTIDE SEQUENCE [LARGE SCALE GENOMIC DNA]</scope>
    <source>
        <strain evidence="6 7">JCM 6486</strain>
    </source>
</reference>
<keyword evidence="2" id="KW-0762">Sugar transport</keyword>
<evidence type="ECO:0000313" key="7">
    <source>
        <dbReference type="Proteomes" id="UP001400965"/>
    </source>
</evidence>
<keyword evidence="3" id="KW-0808">Transferase</keyword>
<comment type="caution">
    <text evidence="6">The sequence shown here is derived from an EMBL/GenBank/DDBJ whole genome shotgun (WGS) entry which is preliminary data.</text>
</comment>
<proteinExistence type="predicted"/>
<dbReference type="PROSITE" id="PS51095">
    <property type="entry name" value="PTS_EIIA_TYPE_3"/>
    <property type="match status" value="1"/>
</dbReference>
<feature type="modified residue" description="Phosphohistidine; by HPr" evidence="5">
    <location>
        <position position="75"/>
    </location>
</feature>
<protein>
    <submittedName>
        <fullName evidence="6">PTS lactose/cellobiose transporter subunit IIA</fullName>
    </submittedName>
</protein>
<dbReference type="InterPro" id="IPR036542">
    <property type="entry name" value="PTS_IIA_lac/cel_sf"/>
</dbReference>
<sequence length="105" mass="12116">MDCQDKILKVIIHAGNAKSHIYESLHYAKKNDFKKCDEYMESANEEILAAQKIQTSLINKDSEGKNIEISILLIHSQDHLMTCLSERNLVKEIIDLRKEMSLKNN</sequence>
<keyword evidence="7" id="KW-1185">Reference proteome</keyword>
<evidence type="ECO:0000256" key="5">
    <source>
        <dbReference type="PROSITE-ProRule" id="PRU00418"/>
    </source>
</evidence>
<dbReference type="PANTHER" id="PTHR34382">
    <property type="entry name" value="PTS SYSTEM N,N'-DIACETYLCHITOBIOSE-SPECIFIC EIIA COMPONENT"/>
    <property type="match status" value="1"/>
</dbReference>
<dbReference type="Proteomes" id="UP001400965">
    <property type="component" value="Unassembled WGS sequence"/>
</dbReference>
<evidence type="ECO:0000256" key="1">
    <source>
        <dbReference type="ARBA" id="ARBA00022448"/>
    </source>
</evidence>
<dbReference type="Gene3D" id="1.20.58.80">
    <property type="entry name" value="Phosphotransferase system, lactose/cellobiose-type IIA subunit"/>
    <property type="match status" value="1"/>
</dbReference>
<keyword evidence="4" id="KW-0598">Phosphotransferase system</keyword>
<name>A0ABN1MBE8_9FIRM</name>
<keyword evidence="1" id="KW-0813">Transport</keyword>
<accession>A0ABN1MBE8</accession>
<dbReference type="PANTHER" id="PTHR34382:SF7">
    <property type="entry name" value="PTS SYSTEM N,N'-DIACETYLCHITOBIOSE-SPECIFIC EIIA COMPONENT"/>
    <property type="match status" value="1"/>
</dbReference>